<dbReference type="Pfam" id="PF00931">
    <property type="entry name" value="NB-ARC"/>
    <property type="match status" value="1"/>
</dbReference>
<evidence type="ECO:0000313" key="4">
    <source>
        <dbReference type="EMBL" id="KDP42061.1"/>
    </source>
</evidence>
<protein>
    <recommendedName>
        <fullName evidence="3">AAA+ ATPase domain-containing protein</fullName>
    </recommendedName>
</protein>
<dbReference type="InterPro" id="IPR042197">
    <property type="entry name" value="Apaf_helical"/>
</dbReference>
<dbReference type="PROSITE" id="PS51450">
    <property type="entry name" value="LRR"/>
    <property type="match status" value="1"/>
</dbReference>
<dbReference type="InterPro" id="IPR055414">
    <property type="entry name" value="LRR_R13L4/SHOC2-like"/>
</dbReference>
<dbReference type="PRINTS" id="PR00364">
    <property type="entry name" value="DISEASERSIST"/>
</dbReference>
<dbReference type="Pfam" id="PF23598">
    <property type="entry name" value="LRR_14"/>
    <property type="match status" value="1"/>
</dbReference>
<dbReference type="Pfam" id="PF23559">
    <property type="entry name" value="WHD_DRP"/>
    <property type="match status" value="1"/>
</dbReference>
<keyword evidence="1" id="KW-0677">Repeat</keyword>
<dbReference type="Gene3D" id="1.10.8.430">
    <property type="entry name" value="Helical domain of apoptotic protease-activating factors"/>
    <property type="match status" value="1"/>
</dbReference>
<keyword evidence="5" id="KW-1185">Reference proteome</keyword>
<evidence type="ECO:0000256" key="1">
    <source>
        <dbReference type="ARBA" id="ARBA00022737"/>
    </source>
</evidence>
<evidence type="ECO:0000313" key="5">
    <source>
        <dbReference type="Proteomes" id="UP000027138"/>
    </source>
</evidence>
<evidence type="ECO:0000259" key="3">
    <source>
        <dbReference type="SMART" id="SM00382"/>
    </source>
</evidence>
<dbReference type="InterPro" id="IPR002182">
    <property type="entry name" value="NB-ARC"/>
</dbReference>
<accession>A0A067L0S0</accession>
<dbReference type="Gene3D" id="3.40.50.300">
    <property type="entry name" value="P-loop containing nucleotide triphosphate hydrolases"/>
    <property type="match status" value="1"/>
</dbReference>
<name>A0A067L0S0_JATCU</name>
<dbReference type="InterPro" id="IPR058922">
    <property type="entry name" value="WHD_DRP"/>
</dbReference>
<dbReference type="PANTHER" id="PTHR23155">
    <property type="entry name" value="DISEASE RESISTANCE PROTEIN RP"/>
    <property type="match status" value="1"/>
</dbReference>
<dbReference type="InterPro" id="IPR003593">
    <property type="entry name" value="AAA+_ATPase"/>
</dbReference>
<dbReference type="InterPro" id="IPR036388">
    <property type="entry name" value="WH-like_DNA-bd_sf"/>
</dbReference>
<keyword evidence="2" id="KW-0611">Plant defense</keyword>
<dbReference type="SMART" id="SM00382">
    <property type="entry name" value="AAA"/>
    <property type="match status" value="1"/>
</dbReference>
<feature type="domain" description="AAA+ ATPase" evidence="3">
    <location>
        <begin position="56"/>
        <end position="199"/>
    </location>
</feature>
<dbReference type="EMBL" id="KK914312">
    <property type="protein sequence ID" value="KDP42061.1"/>
    <property type="molecule type" value="Genomic_DNA"/>
</dbReference>
<dbReference type="InterPro" id="IPR032675">
    <property type="entry name" value="LRR_dom_sf"/>
</dbReference>
<dbReference type="GO" id="GO:0043531">
    <property type="term" value="F:ADP binding"/>
    <property type="evidence" value="ECO:0007669"/>
    <property type="project" value="InterPro"/>
</dbReference>
<dbReference type="AlphaFoldDB" id="A0A067L0S0"/>
<sequence length="726" mass="83857">MKTQYDILEEARRGDNNLRRNDTFQFRRDDDPSDEILGLEGDVKKIHDWILCPDKELQKIAIVGLGGLGKTTLARLIFNNDDVSKHFQKKIWVSVSQTFKEDDILQKLQENLGRQPASQTGSTFEDGLKQIISQLEEISCLIVLDDIWDNRRLDWWKKKFFPALSQSSHKQSCVIITTRDEGVANAIGVDESFVHKPKFLNEADSWSLFYKHAFAKVEKNCSEKFKDLGKKIVARCGGLPLAIKTIGGLLGSTGSLHEWNGIWKSFCEPSITKENDVITSLQLSYKALPVELKQCLLSFSIFPEDSEIEAEKLIQWWVAEGLIQDTERGFENLSKLVRRCLVEVVKKRGYNLRIYKCRMHDLVRDLTLVMAHDEKLCFFDCEGKQNFHTDSRWLGFTREMDAESLKKSPKLRALILMNKDHAQFHRNLSSLHSLRALDLSNNKLDKVALNNLFKWISSLKRLAYLNLSEAKGLEEVPDSIGKLRNLQLLVLSGCTNLSKLSSSISYLKKMVLLDVGSCDKLPYLPHGLHRLSHLQELSGLRLELQTNKRSCRLLELQHLRELRVLRIRLSNDSEIIEKERNVLSELKKLKILAIDFDIVEKSEDKHLLDKLDMLCPPSTLEQLYFKRYNHERLPKWVSPESLPALVYLCVDEGRCLADISCKSEAMSWNIEGLCLKELPQLNKDWKKLINEEMKLLRYAEISSCSKLVNFPDHMDDKPVWRRNQHR</sequence>
<dbReference type="SUPFAM" id="SSF52058">
    <property type="entry name" value="L domain-like"/>
    <property type="match status" value="1"/>
</dbReference>
<dbReference type="OrthoDB" id="850810at2759"/>
<proteinExistence type="predicted"/>
<dbReference type="FunFam" id="1.10.10.10:FF:000322">
    <property type="entry name" value="Probable disease resistance protein At1g63360"/>
    <property type="match status" value="1"/>
</dbReference>
<dbReference type="SUPFAM" id="SSF52540">
    <property type="entry name" value="P-loop containing nucleoside triphosphate hydrolases"/>
    <property type="match status" value="1"/>
</dbReference>
<dbReference type="Gene3D" id="1.10.10.10">
    <property type="entry name" value="Winged helix-like DNA-binding domain superfamily/Winged helix DNA-binding domain"/>
    <property type="match status" value="1"/>
</dbReference>
<dbReference type="PANTHER" id="PTHR23155:SF759">
    <property type="entry name" value="AAA+ ATPASE DOMAIN-CONTAINING PROTEIN"/>
    <property type="match status" value="1"/>
</dbReference>
<evidence type="ECO:0000256" key="2">
    <source>
        <dbReference type="ARBA" id="ARBA00022821"/>
    </source>
</evidence>
<dbReference type="Gene3D" id="3.80.10.10">
    <property type="entry name" value="Ribonuclease Inhibitor"/>
    <property type="match status" value="1"/>
</dbReference>
<dbReference type="InterPro" id="IPR027417">
    <property type="entry name" value="P-loop_NTPase"/>
</dbReference>
<dbReference type="Proteomes" id="UP000027138">
    <property type="component" value="Unassembled WGS sequence"/>
</dbReference>
<dbReference type="GO" id="GO:0098542">
    <property type="term" value="P:defense response to other organism"/>
    <property type="evidence" value="ECO:0007669"/>
    <property type="project" value="TreeGrafter"/>
</dbReference>
<reference evidence="4 5" key="1">
    <citation type="journal article" date="2014" name="PLoS ONE">
        <title>Global Analysis of Gene Expression Profiles in Physic Nut (Jatropha curcas L.) Seedlings Exposed to Salt Stress.</title>
        <authorList>
            <person name="Zhang L."/>
            <person name="Zhang C."/>
            <person name="Wu P."/>
            <person name="Chen Y."/>
            <person name="Li M."/>
            <person name="Jiang H."/>
            <person name="Wu G."/>
        </authorList>
    </citation>
    <scope>NUCLEOTIDE SEQUENCE [LARGE SCALE GENOMIC DNA]</scope>
    <source>
        <strain evidence="5">cv. GZQX0401</strain>
        <tissue evidence="4">Young leaves</tissue>
    </source>
</reference>
<dbReference type="InterPro" id="IPR001611">
    <property type="entry name" value="Leu-rich_rpt"/>
</dbReference>
<dbReference type="InterPro" id="IPR044974">
    <property type="entry name" value="Disease_R_plants"/>
</dbReference>
<organism evidence="4 5">
    <name type="scientific">Jatropha curcas</name>
    <name type="common">Barbados nut</name>
    <dbReference type="NCBI Taxonomy" id="180498"/>
    <lineage>
        <taxon>Eukaryota</taxon>
        <taxon>Viridiplantae</taxon>
        <taxon>Streptophyta</taxon>
        <taxon>Embryophyta</taxon>
        <taxon>Tracheophyta</taxon>
        <taxon>Spermatophyta</taxon>
        <taxon>Magnoliopsida</taxon>
        <taxon>eudicotyledons</taxon>
        <taxon>Gunneridae</taxon>
        <taxon>Pentapetalae</taxon>
        <taxon>rosids</taxon>
        <taxon>fabids</taxon>
        <taxon>Malpighiales</taxon>
        <taxon>Euphorbiaceae</taxon>
        <taxon>Crotonoideae</taxon>
        <taxon>Jatropheae</taxon>
        <taxon>Jatropha</taxon>
    </lineage>
</organism>
<gene>
    <name evidence="4" type="ORF">JCGZ_01849</name>
</gene>